<comment type="caution">
    <text evidence="1">The sequence shown here is derived from an EMBL/GenBank/DDBJ whole genome shotgun (WGS) entry which is preliminary data.</text>
</comment>
<dbReference type="EMBL" id="CABFNO020001355">
    <property type="protein sequence ID" value="CAG9983047.1"/>
    <property type="molecule type" value="Genomic_DNA"/>
</dbReference>
<proteinExistence type="predicted"/>
<organism evidence="1 2">
    <name type="scientific">Clonostachys byssicola</name>
    <dbReference type="NCBI Taxonomy" id="160290"/>
    <lineage>
        <taxon>Eukaryota</taxon>
        <taxon>Fungi</taxon>
        <taxon>Dikarya</taxon>
        <taxon>Ascomycota</taxon>
        <taxon>Pezizomycotina</taxon>
        <taxon>Sordariomycetes</taxon>
        <taxon>Hypocreomycetidae</taxon>
        <taxon>Hypocreales</taxon>
        <taxon>Bionectriaceae</taxon>
        <taxon>Clonostachys</taxon>
    </lineage>
</organism>
<accession>A0A9N9UCQ2</accession>
<dbReference type="SUPFAM" id="SSF56112">
    <property type="entry name" value="Protein kinase-like (PK-like)"/>
    <property type="match status" value="1"/>
</dbReference>
<dbReference type="AlphaFoldDB" id="A0A9N9UCQ2"/>
<dbReference type="OrthoDB" id="4913714at2759"/>
<name>A0A9N9UCQ2_9HYPO</name>
<keyword evidence="2" id="KW-1185">Reference proteome</keyword>
<reference evidence="2" key="1">
    <citation type="submission" date="2019-06" db="EMBL/GenBank/DDBJ databases">
        <authorList>
            <person name="Broberg M."/>
        </authorList>
    </citation>
    <scope>NUCLEOTIDE SEQUENCE [LARGE SCALE GENOMIC DNA]</scope>
</reference>
<gene>
    <name evidence="1" type="ORF">CBYS24578_00017989</name>
</gene>
<dbReference type="Proteomes" id="UP000754883">
    <property type="component" value="Unassembled WGS sequence"/>
</dbReference>
<sequence>MSPAKLSTETRIDMVPFFADAALLPGPLPSTEAIASCEDVLKEYLGRRIVRIGELVVKYGTWVSLNEGHTMRFIKQHSAIPVPEVYAIYSTPKENSHRPTNSIIMEHIPGESLQNCWSNLDDEAKNKITDQLRAYFIQLRQIPYQGYFGVVGKRPFEDGMLRPFDVTDINDTASNDTG</sequence>
<dbReference type="PANTHER" id="PTHR21310">
    <property type="entry name" value="AMINOGLYCOSIDE PHOSPHOTRANSFERASE-RELATED-RELATED"/>
    <property type="match status" value="1"/>
</dbReference>
<dbReference type="InterPro" id="IPR051678">
    <property type="entry name" value="AGP_Transferase"/>
</dbReference>
<evidence type="ECO:0000313" key="1">
    <source>
        <dbReference type="EMBL" id="CAG9983047.1"/>
    </source>
</evidence>
<dbReference type="PANTHER" id="PTHR21310:SF48">
    <property type="entry name" value="AMINOGLYCOSIDE PHOSPHOTRANSFERASE DOMAIN-CONTAINING PROTEIN"/>
    <property type="match status" value="1"/>
</dbReference>
<evidence type="ECO:0000313" key="2">
    <source>
        <dbReference type="Proteomes" id="UP000754883"/>
    </source>
</evidence>
<dbReference type="InterPro" id="IPR011009">
    <property type="entry name" value="Kinase-like_dom_sf"/>
</dbReference>
<reference evidence="1 2" key="2">
    <citation type="submission" date="2021-10" db="EMBL/GenBank/DDBJ databases">
        <authorList>
            <person name="Piombo E."/>
        </authorList>
    </citation>
    <scope>NUCLEOTIDE SEQUENCE [LARGE SCALE GENOMIC DNA]</scope>
</reference>
<protein>
    <submittedName>
        <fullName evidence="1">Uncharacterized protein</fullName>
    </submittedName>
</protein>